<feature type="non-terminal residue" evidence="1">
    <location>
        <position position="73"/>
    </location>
</feature>
<gene>
    <name evidence="1" type="ORF">ABZ071_34990</name>
</gene>
<dbReference type="EMBL" id="JBEXRX010000276">
    <property type="protein sequence ID" value="MEU0156979.1"/>
    <property type="molecule type" value="Genomic_DNA"/>
</dbReference>
<sequence>MKILPVIQATSQRDGFCEEVGRGCQKVWRGRAELVLVQAVTVVKGQDEVLSDGLELSSWADSRNPCWWSGDLR</sequence>
<evidence type="ECO:0000313" key="2">
    <source>
        <dbReference type="Proteomes" id="UP001550348"/>
    </source>
</evidence>
<organism evidence="1 2">
    <name type="scientific">Micromonospora fulviviridis</name>
    <dbReference type="NCBI Taxonomy" id="47860"/>
    <lineage>
        <taxon>Bacteria</taxon>
        <taxon>Bacillati</taxon>
        <taxon>Actinomycetota</taxon>
        <taxon>Actinomycetes</taxon>
        <taxon>Micromonosporales</taxon>
        <taxon>Micromonosporaceae</taxon>
        <taxon>Micromonospora</taxon>
    </lineage>
</organism>
<comment type="caution">
    <text evidence="1">The sequence shown here is derived from an EMBL/GenBank/DDBJ whole genome shotgun (WGS) entry which is preliminary data.</text>
</comment>
<proteinExistence type="predicted"/>
<protein>
    <submittedName>
        <fullName evidence="1">Uncharacterized protein</fullName>
    </submittedName>
</protein>
<evidence type="ECO:0000313" key="1">
    <source>
        <dbReference type="EMBL" id="MEU0156979.1"/>
    </source>
</evidence>
<name>A0ABV2VW17_9ACTN</name>
<dbReference type="Proteomes" id="UP001550348">
    <property type="component" value="Unassembled WGS sequence"/>
</dbReference>
<dbReference type="RefSeq" id="WP_355668449.1">
    <property type="nucleotide sequence ID" value="NZ_JBEXRX010000276.1"/>
</dbReference>
<reference evidence="1 2" key="1">
    <citation type="submission" date="2024-06" db="EMBL/GenBank/DDBJ databases">
        <title>The Natural Products Discovery Center: Release of the First 8490 Sequenced Strains for Exploring Actinobacteria Biosynthetic Diversity.</title>
        <authorList>
            <person name="Kalkreuter E."/>
            <person name="Kautsar S.A."/>
            <person name="Yang D."/>
            <person name="Bader C.D."/>
            <person name="Teijaro C.N."/>
            <person name="Fluegel L."/>
            <person name="Davis C.M."/>
            <person name="Simpson J.R."/>
            <person name="Lauterbach L."/>
            <person name="Steele A.D."/>
            <person name="Gui C."/>
            <person name="Meng S."/>
            <person name="Li G."/>
            <person name="Viehrig K."/>
            <person name="Ye F."/>
            <person name="Su P."/>
            <person name="Kiefer A.F."/>
            <person name="Nichols A."/>
            <person name="Cepeda A.J."/>
            <person name="Yan W."/>
            <person name="Fan B."/>
            <person name="Jiang Y."/>
            <person name="Adhikari A."/>
            <person name="Zheng C.-J."/>
            <person name="Schuster L."/>
            <person name="Cowan T.M."/>
            <person name="Smanski M.J."/>
            <person name="Chevrette M.G."/>
            <person name="De Carvalho L.P.S."/>
            <person name="Shen B."/>
        </authorList>
    </citation>
    <scope>NUCLEOTIDE SEQUENCE [LARGE SCALE GENOMIC DNA]</scope>
    <source>
        <strain evidence="1 2">NPDC006286</strain>
    </source>
</reference>
<keyword evidence="2" id="KW-1185">Reference proteome</keyword>
<accession>A0ABV2VW17</accession>